<evidence type="ECO:0000256" key="5">
    <source>
        <dbReference type="ARBA" id="ARBA00023136"/>
    </source>
</evidence>
<evidence type="ECO:0000256" key="2">
    <source>
        <dbReference type="ARBA" id="ARBA00022475"/>
    </source>
</evidence>
<protein>
    <submittedName>
        <fullName evidence="8">Putative membrane protein</fullName>
    </submittedName>
</protein>
<proteinExistence type="predicted"/>
<sequence>MADPTGPEGVTAVHEGHDGHDDPPRLPGLDADATGGGIDVLPFLALVLLLGAAVLYLVALRRTRDRSPWPRPRTAAWMSGLLCAAVGTVGPFAALAHSSFPVHMAGHVLVGMLAPLLLVLGRPVSLALRALPVAEARALSRVLRSAPIRVLTHPVVAGTLNIGGLWLLYAAPLFPLMHASPWLHAAVHLHVLLTGYLFTASILGLDPDPHRTSVTVRASVLIVFIAAHSILAKWLWAHPPVGVDPGDARIGAELMFYAGDAVDVLLIVLLLRQWYVATRPRESAQPQKEESPSWRRSIASTVSGA</sequence>
<organism evidence="8 9">
    <name type="scientific">Microbacterium paraoxydans</name>
    <dbReference type="NCBI Taxonomy" id="199592"/>
    <lineage>
        <taxon>Bacteria</taxon>
        <taxon>Bacillati</taxon>
        <taxon>Actinomycetota</taxon>
        <taxon>Actinomycetes</taxon>
        <taxon>Micrococcales</taxon>
        <taxon>Microbacteriaceae</taxon>
        <taxon>Microbacterium</taxon>
    </lineage>
</organism>
<dbReference type="eggNOG" id="COG3336">
    <property type="taxonomic scope" value="Bacteria"/>
</dbReference>
<evidence type="ECO:0000256" key="4">
    <source>
        <dbReference type="ARBA" id="ARBA00022989"/>
    </source>
</evidence>
<feature type="compositionally biased region" description="Basic and acidic residues" evidence="6">
    <location>
        <begin position="282"/>
        <end position="293"/>
    </location>
</feature>
<evidence type="ECO:0000313" key="9">
    <source>
        <dbReference type="Proteomes" id="UP000182126"/>
    </source>
</evidence>
<feature type="compositionally biased region" description="Basic and acidic residues" evidence="6">
    <location>
        <begin position="14"/>
        <end position="24"/>
    </location>
</feature>
<evidence type="ECO:0000313" key="8">
    <source>
        <dbReference type="EMBL" id="SDS27790.1"/>
    </source>
</evidence>
<keyword evidence="3 7" id="KW-0812">Transmembrane</keyword>
<dbReference type="Proteomes" id="UP000182126">
    <property type="component" value="Chromosome I"/>
</dbReference>
<feature type="region of interest" description="Disordered" evidence="6">
    <location>
        <begin position="1"/>
        <end position="29"/>
    </location>
</feature>
<name>A0A1H1QWP8_9MICO</name>
<feature type="transmembrane region" description="Helical" evidence="7">
    <location>
        <begin position="215"/>
        <end position="234"/>
    </location>
</feature>
<evidence type="ECO:0000256" key="6">
    <source>
        <dbReference type="SAM" id="MobiDB-lite"/>
    </source>
</evidence>
<feature type="transmembrane region" description="Helical" evidence="7">
    <location>
        <begin position="254"/>
        <end position="271"/>
    </location>
</feature>
<feature type="transmembrane region" description="Helical" evidence="7">
    <location>
        <begin position="100"/>
        <end position="120"/>
    </location>
</feature>
<reference evidence="8 9" key="1">
    <citation type="submission" date="2016-10" db="EMBL/GenBank/DDBJ databases">
        <authorList>
            <person name="de Groot N.N."/>
        </authorList>
    </citation>
    <scope>NUCLEOTIDE SEQUENCE [LARGE SCALE GENOMIC DNA]</scope>
    <source>
        <strain evidence="8 9">DSM 15019</strain>
    </source>
</reference>
<keyword evidence="5 7" id="KW-0472">Membrane</keyword>
<dbReference type="Pfam" id="PF09678">
    <property type="entry name" value="Caa3_CtaG"/>
    <property type="match status" value="1"/>
</dbReference>
<comment type="subcellular location">
    <subcellularLocation>
        <location evidence="1">Cell membrane</location>
        <topology evidence="1">Multi-pass membrane protein</topology>
    </subcellularLocation>
</comment>
<dbReference type="EMBL" id="LT629770">
    <property type="protein sequence ID" value="SDS27790.1"/>
    <property type="molecule type" value="Genomic_DNA"/>
</dbReference>
<feature type="transmembrane region" description="Helical" evidence="7">
    <location>
        <begin position="75"/>
        <end position="94"/>
    </location>
</feature>
<keyword evidence="4 7" id="KW-1133">Transmembrane helix</keyword>
<feature type="transmembrane region" description="Helical" evidence="7">
    <location>
        <begin position="182"/>
        <end position="203"/>
    </location>
</feature>
<gene>
    <name evidence="8" type="ORF">SAMN04489809_1496</name>
</gene>
<feature type="transmembrane region" description="Helical" evidence="7">
    <location>
        <begin position="150"/>
        <end position="170"/>
    </location>
</feature>
<evidence type="ECO:0000256" key="3">
    <source>
        <dbReference type="ARBA" id="ARBA00022692"/>
    </source>
</evidence>
<evidence type="ECO:0000256" key="1">
    <source>
        <dbReference type="ARBA" id="ARBA00004651"/>
    </source>
</evidence>
<dbReference type="AlphaFoldDB" id="A0A1H1QWP8"/>
<accession>A0A1H1QWP8</accession>
<keyword evidence="2" id="KW-1003">Cell membrane</keyword>
<feature type="transmembrane region" description="Helical" evidence="7">
    <location>
        <begin position="40"/>
        <end position="59"/>
    </location>
</feature>
<feature type="region of interest" description="Disordered" evidence="6">
    <location>
        <begin position="282"/>
        <end position="305"/>
    </location>
</feature>
<evidence type="ECO:0000256" key="7">
    <source>
        <dbReference type="SAM" id="Phobius"/>
    </source>
</evidence>
<dbReference type="GO" id="GO:0005886">
    <property type="term" value="C:plasma membrane"/>
    <property type="evidence" value="ECO:0007669"/>
    <property type="project" value="UniProtKB-SubCell"/>
</dbReference>
<dbReference type="InterPro" id="IPR019108">
    <property type="entry name" value="Caa3_assmbl_CtaG-rel"/>
</dbReference>